<comment type="subcellular location">
    <subcellularLocation>
        <location evidence="2">Endoplasmic reticulum membrane</location>
        <topology evidence="2">Single-pass type II membrane protein</topology>
    </subcellularLocation>
</comment>
<dbReference type="SMART" id="SM00702">
    <property type="entry name" value="P4Hc"/>
    <property type="match status" value="1"/>
</dbReference>
<dbReference type="Gene3D" id="2.60.120.620">
    <property type="entry name" value="q2cbj1_9rhob like domain"/>
    <property type="match status" value="1"/>
</dbReference>
<evidence type="ECO:0000256" key="3">
    <source>
        <dbReference type="ARBA" id="ARBA00022723"/>
    </source>
</evidence>
<dbReference type="GO" id="GO:0005789">
    <property type="term" value="C:endoplasmic reticulum membrane"/>
    <property type="evidence" value="ECO:0007669"/>
    <property type="project" value="UniProtKB-SubCell"/>
</dbReference>
<accession>A0A7R9Z064</accession>
<keyword evidence="5" id="KW-0560">Oxidoreductase</keyword>
<sequence>MPPRAVEGAWVAAVAALLLMLAAAVAAEERPEELLIGWRGETFRGIADASSSDKPHAARPWIETISWSPRAFVYHNFLSSAECDYLVKKSKDRLKPSTVVDSKTGLPKLDPVRTSSGSSFARGANRVVAGVEQRIAEWTHLPPEHGEPLQVLHYVDGQQYIAHRDWFHDPVHMAAQLKNGNRYASVVMYLSDVEEGGETSLPLAVPIDAAVQRAGRPSACVQRGGGLAVTPRKGDALLFFDMDVAGKAGDLAALHGSCPTLRGAKWTATKWIHSKVYQDLYNPAAAGAVDCVDMTLGCSLRRLLGACRQDSIAGRGGKCRRTCGDCRDCAKGDKTCQRANLHGLLSAEQPTNQSERKTAR</sequence>
<evidence type="ECO:0000259" key="9">
    <source>
        <dbReference type="PROSITE" id="PS51471"/>
    </source>
</evidence>
<dbReference type="Pfam" id="PF13640">
    <property type="entry name" value="2OG-FeII_Oxy_3"/>
    <property type="match status" value="1"/>
</dbReference>
<dbReference type="EMBL" id="HBEC01029710">
    <property type="protein sequence ID" value="CAD8296838.1"/>
    <property type="molecule type" value="Transcribed_RNA"/>
</dbReference>
<evidence type="ECO:0000256" key="6">
    <source>
        <dbReference type="ARBA" id="ARBA00023004"/>
    </source>
</evidence>
<dbReference type="InterPro" id="IPR006620">
    <property type="entry name" value="Pro_4_hyd_alph"/>
</dbReference>
<keyword evidence="8" id="KW-0732">Signal</keyword>
<protein>
    <recommendedName>
        <fullName evidence="9">Fe2OG dioxygenase domain-containing protein</fullName>
    </recommendedName>
</protein>
<dbReference type="InterPro" id="IPR044862">
    <property type="entry name" value="Pro_4_hyd_alph_FE2OG_OXY"/>
</dbReference>
<evidence type="ECO:0000256" key="1">
    <source>
        <dbReference type="ARBA" id="ARBA00001961"/>
    </source>
</evidence>
<reference evidence="10" key="1">
    <citation type="submission" date="2021-01" db="EMBL/GenBank/DDBJ databases">
        <authorList>
            <person name="Corre E."/>
            <person name="Pelletier E."/>
            <person name="Niang G."/>
            <person name="Scheremetjew M."/>
            <person name="Finn R."/>
            <person name="Kale V."/>
            <person name="Holt S."/>
            <person name="Cochrane G."/>
            <person name="Meng A."/>
            <person name="Brown T."/>
            <person name="Cohen L."/>
        </authorList>
    </citation>
    <scope>NUCLEOTIDE SEQUENCE</scope>
    <source>
        <strain evidence="10">CCMP219</strain>
    </source>
</reference>
<dbReference type="GO" id="GO:0031418">
    <property type="term" value="F:L-ascorbic acid binding"/>
    <property type="evidence" value="ECO:0007669"/>
    <property type="project" value="InterPro"/>
</dbReference>
<evidence type="ECO:0000256" key="7">
    <source>
        <dbReference type="ARBA" id="ARBA00049169"/>
    </source>
</evidence>
<comment type="cofactor">
    <cofactor evidence="1">
        <name>L-ascorbate</name>
        <dbReference type="ChEBI" id="CHEBI:38290"/>
    </cofactor>
</comment>
<evidence type="ECO:0000256" key="4">
    <source>
        <dbReference type="ARBA" id="ARBA00022964"/>
    </source>
</evidence>
<dbReference type="PANTHER" id="PTHR10869:SF238">
    <property type="entry name" value="PROLYL 4-HYDROXYLASE 6-RELATED"/>
    <property type="match status" value="1"/>
</dbReference>
<gene>
    <name evidence="10" type="ORF">CEUR00632_LOCUS13715</name>
</gene>
<dbReference type="PANTHER" id="PTHR10869">
    <property type="entry name" value="PROLYL 4-HYDROXYLASE ALPHA SUBUNIT"/>
    <property type="match status" value="1"/>
</dbReference>
<dbReference type="InterPro" id="IPR045054">
    <property type="entry name" value="P4HA-like"/>
</dbReference>
<dbReference type="AlphaFoldDB" id="A0A7R9Z064"/>
<dbReference type="GO" id="GO:0005506">
    <property type="term" value="F:iron ion binding"/>
    <property type="evidence" value="ECO:0007669"/>
    <property type="project" value="InterPro"/>
</dbReference>
<feature type="domain" description="Fe2OG dioxygenase" evidence="9">
    <location>
        <begin position="145"/>
        <end position="274"/>
    </location>
</feature>
<evidence type="ECO:0000313" key="10">
    <source>
        <dbReference type="EMBL" id="CAD8296838.1"/>
    </source>
</evidence>
<feature type="signal peptide" evidence="8">
    <location>
        <begin position="1"/>
        <end position="27"/>
    </location>
</feature>
<evidence type="ECO:0000256" key="2">
    <source>
        <dbReference type="ARBA" id="ARBA00004648"/>
    </source>
</evidence>
<dbReference type="GO" id="GO:0004656">
    <property type="term" value="F:procollagen-proline 4-dioxygenase activity"/>
    <property type="evidence" value="ECO:0007669"/>
    <property type="project" value="UniProtKB-EC"/>
</dbReference>
<proteinExistence type="predicted"/>
<keyword evidence="6" id="KW-0408">Iron</keyword>
<evidence type="ECO:0000256" key="5">
    <source>
        <dbReference type="ARBA" id="ARBA00023002"/>
    </source>
</evidence>
<evidence type="ECO:0000256" key="8">
    <source>
        <dbReference type="SAM" id="SignalP"/>
    </source>
</evidence>
<name>A0A7R9Z064_9CHLO</name>
<keyword evidence="3" id="KW-0479">Metal-binding</keyword>
<organism evidence="10">
    <name type="scientific">Chlamydomonas euryale</name>
    <dbReference type="NCBI Taxonomy" id="1486919"/>
    <lineage>
        <taxon>Eukaryota</taxon>
        <taxon>Viridiplantae</taxon>
        <taxon>Chlorophyta</taxon>
        <taxon>core chlorophytes</taxon>
        <taxon>Chlorophyceae</taxon>
        <taxon>CS clade</taxon>
        <taxon>Chlamydomonadales</taxon>
        <taxon>Chlamydomonadaceae</taxon>
        <taxon>Chlamydomonas</taxon>
    </lineage>
</organism>
<dbReference type="InterPro" id="IPR005123">
    <property type="entry name" value="Oxoglu/Fe-dep_dioxygenase_dom"/>
</dbReference>
<feature type="chain" id="PRO_5031285876" description="Fe2OG dioxygenase domain-containing protein" evidence="8">
    <location>
        <begin position="28"/>
        <end position="360"/>
    </location>
</feature>
<dbReference type="PROSITE" id="PS51471">
    <property type="entry name" value="FE2OG_OXY"/>
    <property type="match status" value="1"/>
</dbReference>
<keyword evidence="4" id="KW-0223">Dioxygenase</keyword>
<comment type="catalytic activity">
    <reaction evidence="7">
        <text>L-prolyl-[collagen] + 2-oxoglutarate + O2 = trans-4-hydroxy-L-prolyl-[collagen] + succinate + CO2</text>
        <dbReference type="Rhea" id="RHEA:18945"/>
        <dbReference type="Rhea" id="RHEA-COMP:11676"/>
        <dbReference type="Rhea" id="RHEA-COMP:11680"/>
        <dbReference type="ChEBI" id="CHEBI:15379"/>
        <dbReference type="ChEBI" id="CHEBI:16526"/>
        <dbReference type="ChEBI" id="CHEBI:16810"/>
        <dbReference type="ChEBI" id="CHEBI:30031"/>
        <dbReference type="ChEBI" id="CHEBI:50342"/>
        <dbReference type="ChEBI" id="CHEBI:61965"/>
        <dbReference type="EC" id="1.14.11.2"/>
    </reaction>
</comment>